<proteinExistence type="predicted"/>
<reference evidence="1 2" key="1">
    <citation type="journal article" date="2011" name="Proc. Natl. Acad. Sci. U.S.A.">
        <title>Niche of harmful alga Aureococcus anophagefferens revealed through ecogenomics.</title>
        <authorList>
            <person name="Gobler C.J."/>
            <person name="Berry D.L."/>
            <person name="Dyhrman S.T."/>
            <person name="Wilhelm S.W."/>
            <person name="Salamov A."/>
            <person name="Lobanov A.V."/>
            <person name="Zhang Y."/>
            <person name="Collier J.L."/>
            <person name="Wurch L.L."/>
            <person name="Kustka A.B."/>
            <person name="Dill B.D."/>
            <person name="Shah M."/>
            <person name="VerBerkmoes N.C."/>
            <person name="Kuo A."/>
            <person name="Terry A."/>
            <person name="Pangilinan J."/>
            <person name="Lindquist E.A."/>
            <person name="Lucas S."/>
            <person name="Paulsen I.T."/>
            <person name="Hattenrath-Lehmann T.K."/>
            <person name="Talmage S.C."/>
            <person name="Walker E.A."/>
            <person name="Koch F."/>
            <person name="Burson A.M."/>
            <person name="Marcoval M.A."/>
            <person name="Tang Y.Z."/>
            <person name="Lecleir G.R."/>
            <person name="Coyne K.J."/>
            <person name="Berg G.M."/>
            <person name="Bertrand E.M."/>
            <person name="Saito M.A."/>
            <person name="Gladyshev V.N."/>
            <person name="Grigoriev I.V."/>
        </authorList>
    </citation>
    <scope>NUCLEOTIDE SEQUENCE [LARGE SCALE GENOMIC DNA]</scope>
    <source>
        <strain evidence="2">CCMP 1984</strain>
    </source>
</reference>
<dbReference type="AlphaFoldDB" id="F0YLR6"/>
<dbReference type="GeneID" id="20226324"/>
<evidence type="ECO:0000313" key="1">
    <source>
        <dbReference type="EMBL" id="EGB03911.1"/>
    </source>
</evidence>
<name>F0YLR6_AURAN</name>
<dbReference type="EMBL" id="GL833158">
    <property type="protein sequence ID" value="EGB03911.1"/>
    <property type="molecule type" value="Genomic_DNA"/>
</dbReference>
<protein>
    <submittedName>
        <fullName evidence="1">Uncharacterized protein</fullName>
    </submittedName>
</protein>
<organism evidence="2">
    <name type="scientific">Aureococcus anophagefferens</name>
    <name type="common">Harmful bloom alga</name>
    <dbReference type="NCBI Taxonomy" id="44056"/>
    <lineage>
        <taxon>Eukaryota</taxon>
        <taxon>Sar</taxon>
        <taxon>Stramenopiles</taxon>
        <taxon>Ochrophyta</taxon>
        <taxon>Pelagophyceae</taxon>
        <taxon>Pelagomonadales</taxon>
        <taxon>Pelagomonadaceae</taxon>
        <taxon>Aureococcus</taxon>
    </lineage>
</organism>
<dbReference type="Proteomes" id="UP000002729">
    <property type="component" value="Unassembled WGS sequence"/>
</dbReference>
<dbReference type="InParanoid" id="F0YLR6"/>
<sequence>MTKMFLVSTHLAYPAAKILDGSCAVGDGAEAAFDYLYPGVPPRSRSVHRGALLSILNDALGTPAKVDALEPRLLPMLRFVAAAARARFGSMFAPVVSESITPYDLQVNLCEWRKFRTKVDRKRLCRRGAVLDRGRAERAAADARKQRKSPSAALANVAVPASYYGGSPVEASAAGLLMMHAS</sequence>
<gene>
    <name evidence="1" type="ORF">AURANDRAFT_67589</name>
</gene>
<dbReference type="RefSeq" id="XP_009041336.1">
    <property type="nucleotide sequence ID" value="XM_009043088.1"/>
</dbReference>
<dbReference type="OrthoDB" id="10544174at2759"/>
<accession>F0YLR6</accession>
<evidence type="ECO:0000313" key="2">
    <source>
        <dbReference type="Proteomes" id="UP000002729"/>
    </source>
</evidence>
<dbReference type="KEGG" id="aaf:AURANDRAFT_67589"/>
<keyword evidence="2" id="KW-1185">Reference proteome</keyword>